<dbReference type="InterPro" id="IPR050396">
    <property type="entry name" value="Glycosyltr_51/Transpeptidase"/>
</dbReference>
<keyword evidence="5" id="KW-0328">Glycosyltransferase</keyword>
<dbReference type="InterPro" id="IPR001460">
    <property type="entry name" value="PCN-bd_Tpept"/>
</dbReference>
<evidence type="ECO:0000256" key="7">
    <source>
        <dbReference type="ARBA" id="ARBA00022801"/>
    </source>
</evidence>
<keyword evidence="15" id="KW-0472">Membrane</keyword>
<evidence type="ECO:0000256" key="14">
    <source>
        <dbReference type="SAM" id="MobiDB-lite"/>
    </source>
</evidence>
<keyword evidence="11" id="KW-0961">Cell wall biogenesis/degradation</keyword>
<dbReference type="Gene3D" id="3.40.710.10">
    <property type="entry name" value="DD-peptidase/beta-lactamase superfamily"/>
    <property type="match status" value="1"/>
</dbReference>
<dbReference type="RefSeq" id="WP_063739868.1">
    <property type="nucleotide sequence ID" value="NZ_BAAAUZ010000019.1"/>
</dbReference>
<keyword evidence="6" id="KW-0808">Transferase</keyword>
<feature type="domain" description="Penicillin-binding protein transpeptidase" evidence="16">
    <location>
        <begin position="358"/>
        <end position="620"/>
    </location>
</feature>
<comment type="catalytic activity">
    <reaction evidence="12">
        <text>Preferential cleavage: (Ac)2-L-Lys-D-Ala-|-D-Ala. Also transpeptidation of peptidyl-alanyl moieties that are N-acyl substituents of D-alanine.</text>
        <dbReference type="EC" id="3.4.16.4"/>
    </reaction>
</comment>
<keyword evidence="9" id="KW-0573">Peptidoglycan synthesis</keyword>
<evidence type="ECO:0000313" key="19">
    <source>
        <dbReference type="Proteomes" id="UP001143463"/>
    </source>
</evidence>
<reference evidence="18" key="1">
    <citation type="journal article" date="2014" name="Int. J. Syst. Evol. Microbiol.">
        <title>Complete genome sequence of Corynebacterium casei LMG S-19264T (=DSM 44701T), isolated from a smear-ripened cheese.</title>
        <authorList>
            <consortium name="US DOE Joint Genome Institute (JGI-PGF)"/>
            <person name="Walter F."/>
            <person name="Albersmeier A."/>
            <person name="Kalinowski J."/>
            <person name="Ruckert C."/>
        </authorList>
    </citation>
    <scope>NUCLEOTIDE SEQUENCE</scope>
    <source>
        <strain evidence="18">VKM Ac-1069</strain>
    </source>
</reference>
<gene>
    <name evidence="18" type="ORF">GCM10017577_65390</name>
</gene>
<evidence type="ECO:0000313" key="18">
    <source>
        <dbReference type="EMBL" id="GLL15389.1"/>
    </source>
</evidence>
<reference evidence="18" key="2">
    <citation type="submission" date="2023-01" db="EMBL/GenBank/DDBJ databases">
        <authorList>
            <person name="Sun Q."/>
            <person name="Evtushenko L."/>
        </authorList>
    </citation>
    <scope>NUCLEOTIDE SEQUENCE</scope>
    <source>
        <strain evidence="18">VKM Ac-1069</strain>
    </source>
</reference>
<dbReference type="AlphaFoldDB" id="A0A9W6P041"/>
<dbReference type="SUPFAM" id="SSF56601">
    <property type="entry name" value="beta-lactamase/transpeptidase-like"/>
    <property type="match status" value="1"/>
</dbReference>
<feature type="region of interest" description="Disordered" evidence="14">
    <location>
        <begin position="693"/>
        <end position="747"/>
    </location>
</feature>
<comment type="similarity">
    <text evidence="1">In the C-terminal section; belongs to the transpeptidase family.</text>
</comment>
<dbReference type="GO" id="GO:0009252">
    <property type="term" value="P:peptidoglycan biosynthetic process"/>
    <property type="evidence" value="ECO:0007669"/>
    <property type="project" value="UniProtKB-KW"/>
</dbReference>
<keyword evidence="8" id="KW-0133">Cell shape</keyword>
<dbReference type="InterPro" id="IPR036950">
    <property type="entry name" value="PBP_transglycosylase"/>
</dbReference>
<keyword evidence="15" id="KW-1133">Transmembrane helix</keyword>
<evidence type="ECO:0000259" key="17">
    <source>
        <dbReference type="Pfam" id="PF00912"/>
    </source>
</evidence>
<comment type="similarity">
    <text evidence="2">In the N-terminal section; belongs to the glycosyltransferase 51 family.</text>
</comment>
<evidence type="ECO:0000256" key="10">
    <source>
        <dbReference type="ARBA" id="ARBA00023268"/>
    </source>
</evidence>
<proteinExistence type="inferred from homology"/>
<keyword evidence="10" id="KW-0511">Multifunctional enzyme</keyword>
<feature type="transmembrane region" description="Helical" evidence="15">
    <location>
        <begin position="12"/>
        <end position="36"/>
    </location>
</feature>
<comment type="catalytic activity">
    <reaction evidence="13">
        <text>[GlcNAc-(1-&gt;4)-Mur2Ac(oyl-L-Ala-gamma-D-Glu-L-Lys-D-Ala-D-Ala)](n)-di-trans,octa-cis-undecaprenyl diphosphate + beta-D-GlcNAc-(1-&gt;4)-Mur2Ac(oyl-L-Ala-gamma-D-Glu-L-Lys-D-Ala-D-Ala)-di-trans,octa-cis-undecaprenyl diphosphate = [GlcNAc-(1-&gt;4)-Mur2Ac(oyl-L-Ala-gamma-D-Glu-L-Lys-D-Ala-D-Ala)](n+1)-di-trans,octa-cis-undecaprenyl diphosphate + di-trans,octa-cis-undecaprenyl diphosphate + H(+)</text>
        <dbReference type="Rhea" id="RHEA:23708"/>
        <dbReference type="Rhea" id="RHEA-COMP:9602"/>
        <dbReference type="Rhea" id="RHEA-COMP:9603"/>
        <dbReference type="ChEBI" id="CHEBI:15378"/>
        <dbReference type="ChEBI" id="CHEBI:58405"/>
        <dbReference type="ChEBI" id="CHEBI:60033"/>
        <dbReference type="ChEBI" id="CHEBI:78435"/>
        <dbReference type="EC" id="2.4.99.28"/>
    </reaction>
</comment>
<dbReference type="Pfam" id="PF00912">
    <property type="entry name" value="Transgly"/>
    <property type="match status" value="1"/>
</dbReference>
<evidence type="ECO:0000256" key="11">
    <source>
        <dbReference type="ARBA" id="ARBA00023316"/>
    </source>
</evidence>
<dbReference type="PANTHER" id="PTHR32282:SF33">
    <property type="entry name" value="PEPTIDOGLYCAN GLYCOSYLTRANSFERASE"/>
    <property type="match status" value="1"/>
</dbReference>
<dbReference type="InterPro" id="IPR012338">
    <property type="entry name" value="Beta-lactam/transpept-like"/>
</dbReference>
<keyword evidence="19" id="KW-1185">Reference proteome</keyword>
<dbReference type="GO" id="GO:0008658">
    <property type="term" value="F:penicillin binding"/>
    <property type="evidence" value="ECO:0007669"/>
    <property type="project" value="InterPro"/>
</dbReference>
<evidence type="ECO:0000256" key="4">
    <source>
        <dbReference type="ARBA" id="ARBA00022670"/>
    </source>
</evidence>
<dbReference type="InterPro" id="IPR001264">
    <property type="entry name" value="Glyco_trans_51"/>
</dbReference>
<feature type="compositionally biased region" description="Gly residues" evidence="14">
    <location>
        <begin position="716"/>
        <end position="747"/>
    </location>
</feature>
<evidence type="ECO:0000256" key="12">
    <source>
        <dbReference type="ARBA" id="ARBA00034000"/>
    </source>
</evidence>
<dbReference type="PANTHER" id="PTHR32282">
    <property type="entry name" value="BINDING PROTEIN TRANSPEPTIDASE, PUTATIVE-RELATED"/>
    <property type="match status" value="1"/>
</dbReference>
<keyword evidence="7" id="KW-0378">Hydrolase</keyword>
<dbReference type="EMBL" id="BSFQ01000046">
    <property type="protein sequence ID" value="GLL15389.1"/>
    <property type="molecule type" value="Genomic_DNA"/>
</dbReference>
<dbReference type="Gene3D" id="1.10.3810.10">
    <property type="entry name" value="Biosynthetic peptidoglycan transglycosylase-like"/>
    <property type="match status" value="1"/>
</dbReference>
<dbReference type="GO" id="GO:0008360">
    <property type="term" value="P:regulation of cell shape"/>
    <property type="evidence" value="ECO:0007669"/>
    <property type="project" value="UniProtKB-KW"/>
</dbReference>
<protein>
    <submittedName>
        <fullName evidence="18">Transglycosylase</fullName>
    </submittedName>
</protein>
<dbReference type="InterPro" id="IPR023346">
    <property type="entry name" value="Lysozyme-like_dom_sf"/>
</dbReference>
<dbReference type="Pfam" id="PF00905">
    <property type="entry name" value="Transpeptidase"/>
    <property type="match status" value="1"/>
</dbReference>
<keyword evidence="3" id="KW-0121">Carboxypeptidase</keyword>
<dbReference type="GO" id="GO:0071555">
    <property type="term" value="P:cell wall organization"/>
    <property type="evidence" value="ECO:0007669"/>
    <property type="project" value="UniProtKB-KW"/>
</dbReference>
<feature type="domain" description="Glycosyl transferase family 51" evidence="17">
    <location>
        <begin position="67"/>
        <end position="251"/>
    </location>
</feature>
<evidence type="ECO:0000256" key="13">
    <source>
        <dbReference type="ARBA" id="ARBA00049902"/>
    </source>
</evidence>
<name>A0A9W6P041_9PSEU</name>
<comment type="caution">
    <text evidence="18">The sequence shown here is derived from an EMBL/GenBank/DDBJ whole genome shotgun (WGS) entry which is preliminary data.</text>
</comment>
<evidence type="ECO:0000259" key="16">
    <source>
        <dbReference type="Pfam" id="PF00905"/>
    </source>
</evidence>
<evidence type="ECO:0000256" key="1">
    <source>
        <dbReference type="ARBA" id="ARBA00007090"/>
    </source>
</evidence>
<evidence type="ECO:0000256" key="5">
    <source>
        <dbReference type="ARBA" id="ARBA00022676"/>
    </source>
</evidence>
<sequence>MGLAWGVRRLAVLVVVAGVLVAGMLFPVAGGIGLLAGAVSDSAVGTNADLEAGVLPAVTTIEDATGRTVASLYDQYRVPVESDRISQAMKASIVAIEDRRFYEHGGFDPIGAARALVNNSNGGATQGASTLTEQYVKNYDLYVAARTDAERQAAVAPSYARKLKEAELAVSLDHELSKDEILTRYLNLVYFGHGAYGVQAAAQAYFGVDAAALTVPQAALLAGMVQSPAEYDPVTHPDGATGRRNVVIEALRQQGSISQEQASEAATAPLGVVPDPTIPAEGCIGAGDAGYFCDYVLAYLEQSGFPTDALSGGGYTIRTSLDPDALAKTKAAVDGQVPPTQPHVADVMAVVRPGTDAHQVVAMAANRTFGNKQGESSYGLPYEPENMGAGSVYKIFTAAAAMEQHLIGIDTVIPVPPSGYTSPIYRNGAGRPIPVGNAGNYRTALTLQDALAESPNTAFVKLEESTGVPPVVDMAVRLGLTSLAETPYSGKPGTASIADVMKQQNQASFTLGVTPTSALELANVQATLASHGTWCPPSPLQSITDRAGASVSVTQAACRQALDPAIADTLMTGLSKDDAAGGTSAAAAGQMGWNRPIAAKTGTTQEYKSAAFVGATPQLAGAAIVFDDSNSPRPICDGSPPRTCSGGNIYGGKAPARTFYRAFGDILAGQPVAPLPPTDPRYLTGTIPSVQVVAPPAPEQGQGETAPTDRPTDNGSRGGDNGGNRGGDNGDNGGDNGGGGNGGDNGD</sequence>
<dbReference type="SUPFAM" id="SSF53955">
    <property type="entry name" value="Lysozyme-like"/>
    <property type="match status" value="1"/>
</dbReference>
<dbReference type="Proteomes" id="UP001143463">
    <property type="component" value="Unassembled WGS sequence"/>
</dbReference>
<dbReference type="GO" id="GO:0009002">
    <property type="term" value="F:serine-type D-Ala-D-Ala carboxypeptidase activity"/>
    <property type="evidence" value="ECO:0007669"/>
    <property type="project" value="UniProtKB-EC"/>
</dbReference>
<evidence type="ECO:0000256" key="6">
    <source>
        <dbReference type="ARBA" id="ARBA00022679"/>
    </source>
</evidence>
<dbReference type="GO" id="GO:0030288">
    <property type="term" value="C:outer membrane-bounded periplasmic space"/>
    <property type="evidence" value="ECO:0007669"/>
    <property type="project" value="TreeGrafter"/>
</dbReference>
<organism evidence="18 19">
    <name type="scientific">Pseudonocardia halophobica</name>
    <dbReference type="NCBI Taxonomy" id="29401"/>
    <lineage>
        <taxon>Bacteria</taxon>
        <taxon>Bacillati</taxon>
        <taxon>Actinomycetota</taxon>
        <taxon>Actinomycetes</taxon>
        <taxon>Pseudonocardiales</taxon>
        <taxon>Pseudonocardiaceae</taxon>
        <taxon>Pseudonocardia</taxon>
    </lineage>
</organism>
<dbReference type="FunFam" id="1.10.3810.10:FF:000001">
    <property type="entry name" value="Penicillin-binding protein 1A"/>
    <property type="match status" value="1"/>
</dbReference>
<evidence type="ECO:0000256" key="2">
    <source>
        <dbReference type="ARBA" id="ARBA00007739"/>
    </source>
</evidence>
<dbReference type="GO" id="GO:0006508">
    <property type="term" value="P:proteolysis"/>
    <property type="evidence" value="ECO:0007669"/>
    <property type="project" value="UniProtKB-KW"/>
</dbReference>
<keyword evidence="15" id="KW-0812">Transmembrane</keyword>
<keyword evidence="4" id="KW-0645">Protease</keyword>
<evidence type="ECO:0000256" key="8">
    <source>
        <dbReference type="ARBA" id="ARBA00022960"/>
    </source>
</evidence>
<dbReference type="GO" id="GO:0008955">
    <property type="term" value="F:peptidoglycan glycosyltransferase activity"/>
    <property type="evidence" value="ECO:0007669"/>
    <property type="project" value="UniProtKB-EC"/>
</dbReference>
<evidence type="ECO:0000256" key="9">
    <source>
        <dbReference type="ARBA" id="ARBA00022984"/>
    </source>
</evidence>
<accession>A0A9W6P041</accession>
<evidence type="ECO:0000256" key="3">
    <source>
        <dbReference type="ARBA" id="ARBA00022645"/>
    </source>
</evidence>
<evidence type="ECO:0000256" key="15">
    <source>
        <dbReference type="SAM" id="Phobius"/>
    </source>
</evidence>